<dbReference type="Gene3D" id="1.10.238.160">
    <property type="match status" value="1"/>
</dbReference>
<dbReference type="RefSeq" id="WP_130144412.1">
    <property type="nucleotide sequence ID" value="NZ_SGSU01000004.1"/>
</dbReference>
<sequence>MSNDLENESIKIIRLPKVIDTCGLSRSSIYEKLNPKSRRYDPTFPTPIKIGVSAVGWLQHELNEWLISKKA</sequence>
<organism evidence="1 2">
    <name type="scientific">Acinetobacter bouvetii</name>
    <dbReference type="NCBI Taxonomy" id="202951"/>
    <lineage>
        <taxon>Bacteria</taxon>
        <taxon>Pseudomonadati</taxon>
        <taxon>Pseudomonadota</taxon>
        <taxon>Gammaproteobacteria</taxon>
        <taxon>Moraxellales</taxon>
        <taxon>Moraxellaceae</taxon>
        <taxon>Acinetobacter</taxon>
    </lineage>
</organism>
<accession>A0A4Q7B5D0</accession>
<dbReference type="EMBL" id="SGSU01000004">
    <property type="protein sequence ID" value="RZG68423.1"/>
    <property type="molecule type" value="Genomic_DNA"/>
</dbReference>
<protein>
    <submittedName>
        <fullName evidence="1">AlpA family phage regulatory protein</fullName>
    </submittedName>
</protein>
<proteinExistence type="predicted"/>
<evidence type="ECO:0000313" key="1">
    <source>
        <dbReference type="EMBL" id="RZG68423.1"/>
    </source>
</evidence>
<dbReference type="AlphaFoldDB" id="A0A4Q7B5D0"/>
<dbReference type="Proteomes" id="UP000293483">
    <property type="component" value="Unassembled WGS sequence"/>
</dbReference>
<evidence type="ECO:0000313" key="2">
    <source>
        <dbReference type="Proteomes" id="UP000293483"/>
    </source>
</evidence>
<dbReference type="PANTHER" id="PTHR36154">
    <property type="entry name" value="DNA-BINDING TRANSCRIPTIONAL ACTIVATOR ALPA"/>
    <property type="match status" value="1"/>
</dbReference>
<name>A0A4Q7B5D0_9GAMM</name>
<reference evidence="1 2" key="1">
    <citation type="submission" date="2019-02" db="EMBL/GenBank/DDBJ databases">
        <title>The Batch Genome Submission of Acinetobacter spp. strains.</title>
        <authorList>
            <person name="Qin J."/>
            <person name="Hu Y."/>
            <person name="Ye H."/>
            <person name="Wei L."/>
            <person name="Feng Y."/>
            <person name="Zong Z."/>
        </authorList>
    </citation>
    <scope>NUCLEOTIDE SEQUENCE [LARGE SCALE GENOMIC DNA]</scope>
    <source>
        <strain evidence="1 2">WCHABo060081</strain>
    </source>
</reference>
<comment type="caution">
    <text evidence="1">The sequence shown here is derived from an EMBL/GenBank/DDBJ whole genome shotgun (WGS) entry which is preliminary data.</text>
</comment>
<dbReference type="PANTHER" id="PTHR36154:SF1">
    <property type="entry name" value="DNA-BINDING TRANSCRIPTIONAL ACTIVATOR ALPA"/>
    <property type="match status" value="1"/>
</dbReference>
<dbReference type="InterPro" id="IPR010260">
    <property type="entry name" value="AlpA"/>
</dbReference>
<gene>
    <name evidence="1" type="ORF">EXE25_05040</name>
</gene>
<dbReference type="InterPro" id="IPR052931">
    <property type="entry name" value="Prophage_regulatory_activator"/>
</dbReference>
<dbReference type="Pfam" id="PF05930">
    <property type="entry name" value="Phage_AlpA"/>
    <property type="match status" value="1"/>
</dbReference>